<dbReference type="SUPFAM" id="SSF111369">
    <property type="entry name" value="HlyD-like secretion proteins"/>
    <property type="match status" value="3"/>
</dbReference>
<sequence length="343" mass="37076">MRKLVLMLALAGLLSAALYAGWRWQTEWRFVEKTDNAYLHADISVVSPIVPGYVASVPVADNQRVRAGEVLVTLVDSDYAARVAEAAANVASAQAAIVGIDSRLLLQLPLIEQAEAAVAGADAELNRSRRDYDRLKALRRDDVVSRQRLETAEADFAKATAAQASARAALAAERQRLDVLQSERVLAEAQVEEARAAQTVAEVDLAHTVIRAPVDGVVGNRGVRVGHYVRAGTNLMSVVPLPEVYLVANFKETQIGRMRIGQRVRVEIDAFAGTPLEGRIESLAPASGSQFSLLPPENASGNFTKVVQRLPVRIALSPDNPLRERLRPGLSAVVLVDIRDSGE</sequence>
<dbReference type="AlphaFoldDB" id="A0A420WGR7"/>
<evidence type="ECO:0000259" key="2">
    <source>
        <dbReference type="Pfam" id="PF25917"/>
    </source>
</evidence>
<evidence type="ECO:0000313" key="5">
    <source>
        <dbReference type="Proteomes" id="UP000277424"/>
    </source>
</evidence>
<dbReference type="Proteomes" id="UP000277424">
    <property type="component" value="Unassembled WGS sequence"/>
</dbReference>
<name>A0A420WGR7_9PROT</name>
<dbReference type="PANTHER" id="PTHR30386">
    <property type="entry name" value="MEMBRANE FUSION SUBUNIT OF EMRAB-TOLC MULTIDRUG EFFLUX PUMP"/>
    <property type="match status" value="1"/>
</dbReference>
<feature type="domain" description="CusB-like beta-barrel" evidence="3">
    <location>
        <begin position="244"/>
        <end position="286"/>
    </location>
</feature>
<dbReference type="Pfam" id="PF25954">
    <property type="entry name" value="Beta-barrel_RND_2"/>
    <property type="match status" value="1"/>
</dbReference>
<reference evidence="4 5" key="1">
    <citation type="submission" date="2018-10" db="EMBL/GenBank/DDBJ databases">
        <title>Comparative analysis of microorganisms from saline springs in Andes Mountain Range, Colombia.</title>
        <authorList>
            <person name="Rubin E."/>
        </authorList>
    </citation>
    <scope>NUCLEOTIDE SEQUENCE [LARGE SCALE GENOMIC DNA]</scope>
    <source>
        <strain evidence="4 5">USBA 36</strain>
    </source>
</reference>
<dbReference type="GO" id="GO:0055085">
    <property type="term" value="P:transmembrane transport"/>
    <property type="evidence" value="ECO:0007669"/>
    <property type="project" value="InterPro"/>
</dbReference>
<feature type="coiled-coil region" evidence="1">
    <location>
        <begin position="111"/>
        <end position="138"/>
    </location>
</feature>
<dbReference type="PANTHER" id="PTHR30386:SF24">
    <property type="entry name" value="MULTIDRUG RESISTANCE EFFLUX PUMP"/>
    <property type="match status" value="1"/>
</dbReference>
<protein>
    <submittedName>
        <fullName evidence="4">Membrane fusion protein (Multidrug efflux system)</fullName>
    </submittedName>
</protein>
<dbReference type="Gene3D" id="2.40.50.100">
    <property type="match status" value="1"/>
</dbReference>
<feature type="coiled-coil region" evidence="1">
    <location>
        <begin position="170"/>
        <end position="197"/>
    </location>
</feature>
<evidence type="ECO:0000259" key="3">
    <source>
        <dbReference type="Pfam" id="PF25954"/>
    </source>
</evidence>
<dbReference type="Gene3D" id="1.10.287.470">
    <property type="entry name" value="Helix hairpin bin"/>
    <property type="match status" value="1"/>
</dbReference>
<dbReference type="RefSeq" id="WP_121219831.1">
    <property type="nucleotide sequence ID" value="NZ_RBIG01000002.1"/>
</dbReference>
<feature type="domain" description="Multidrug resistance protein MdtA-like barrel-sandwich hybrid" evidence="2">
    <location>
        <begin position="46"/>
        <end position="239"/>
    </location>
</feature>
<evidence type="ECO:0000256" key="1">
    <source>
        <dbReference type="SAM" id="Coils"/>
    </source>
</evidence>
<keyword evidence="1" id="KW-0175">Coiled coil</keyword>
<accession>A0A420WGR7</accession>
<dbReference type="EMBL" id="RBIG01000002">
    <property type="protein sequence ID" value="RKQ70191.1"/>
    <property type="molecule type" value="Genomic_DNA"/>
</dbReference>
<evidence type="ECO:0000313" key="4">
    <source>
        <dbReference type="EMBL" id="RKQ70191.1"/>
    </source>
</evidence>
<dbReference type="Pfam" id="PF25917">
    <property type="entry name" value="BSH_RND"/>
    <property type="match status" value="1"/>
</dbReference>
<dbReference type="InterPro" id="IPR050739">
    <property type="entry name" value="MFP"/>
</dbReference>
<organism evidence="4 5">
    <name type="scientific">Oceanibaculum indicum</name>
    <dbReference type="NCBI Taxonomy" id="526216"/>
    <lineage>
        <taxon>Bacteria</taxon>
        <taxon>Pseudomonadati</taxon>
        <taxon>Pseudomonadota</taxon>
        <taxon>Alphaproteobacteria</taxon>
        <taxon>Rhodospirillales</taxon>
        <taxon>Oceanibaculaceae</taxon>
        <taxon>Oceanibaculum</taxon>
    </lineage>
</organism>
<comment type="caution">
    <text evidence="4">The sequence shown here is derived from an EMBL/GenBank/DDBJ whole genome shotgun (WGS) entry which is preliminary data.</text>
</comment>
<dbReference type="InterPro" id="IPR058625">
    <property type="entry name" value="MdtA-like_BSH"/>
</dbReference>
<dbReference type="InterPro" id="IPR058792">
    <property type="entry name" value="Beta-barrel_RND_2"/>
</dbReference>
<dbReference type="Gene3D" id="2.40.30.170">
    <property type="match status" value="1"/>
</dbReference>
<proteinExistence type="predicted"/>
<gene>
    <name evidence="4" type="ORF">BCL74_2132</name>
</gene>
<dbReference type="OrthoDB" id="9811754at2"/>